<name>A0ABP0SE91_9DINO</name>
<proteinExistence type="predicted"/>
<evidence type="ECO:0008006" key="6">
    <source>
        <dbReference type="Google" id="ProtNLM"/>
    </source>
</evidence>
<dbReference type="Proteomes" id="UP001642484">
    <property type="component" value="Unassembled WGS sequence"/>
</dbReference>
<sequence length="1457" mass="163320">NAEPSLVGIASELGLPCEHMHRNRLVDSIVLSLCPLRAPGAEDDVRYHFWRWLADCRTVPAADLVAKASVSFPATQLRRSMLSVCEDVPLESIERRHGSAAAELEQLSQATVAVLQHLSALNVQFPAEVPETWTTAMEQLQSIRWPDRLSGLQCSSLLAVLLENRPLQRRGWWQLVDCWDRADPVDVAERLWSLATCHQAGPAVEPDSGFQDREDVLEVGRQKAWDFCKVYVDVWFGETAVLGALKHKHKSRGYDEADKLLLRTLMRRYGWERHLDESAACTWMETFEAVKKAEDWSRFAWFLVAHLLHPACRESLRAWHNPVTVLESRLDRSGIAQEVVTLHDDLLAWQDLHGCSSLPEKKQHADLAKRVGKYFNSREARVRTLQKAYPPDFAPLPGYRVECLSLEGDSLRGVLWRSAAERALMFSIPGWREEGKGKEEFHPLQDFCKRWLPEADEMECLDLLTNTQRPVTWKLEQVARRLDCSPTFSGVQEALAKRLLRSFPEDAGDCLQKFCCRLCPTDCADAKSFKEHVAQEHAGVGLQDTPRMLIEYRKKILALVECYSSPILPKQKGYHSSPDGVDAAVRPSQQHRLCRLLGVPRYAERWPHIALEELQKSAVEHPFLPGEYVLLHRRRMPEDARQPSPVCRDCRASLTAQVLTLPRHALANDLWLGRALPELRSLSAGTKRLLPLVRVCTQVTVLQPVVLPHAERQKGFIGNTIFLPQASPSSVEAVLPPRAEDMAEHILFVLVGHNRGDLRSSATMQAPREEYVAAVERLRQTSKYYAEAAVDLSRWSGQEETMFEGCVLETDADSYLARELLQRGPADAQGQESSQQEEDDAGMAEDTAESGERAHEDSGQLRLVCGLVGSVSSKASTVTDAELVVRNRANNDLGVGAAQMEGANLLGREGAHERGVLRRIRQVQTVAARGVETERQAQGQMFEVRPQKLVVPSRDTPLSMFEPGTWAMAFPTLFPWGDGVPFLKRETSMEASEVFRYLLLREELQYSGEGGVEDEVPALPRWSLSAARDDEWLRHLFLGPDFWLMSVEQLLPTMYDVQRRLTLMRTSKAYVKRSGFGRHCSVIASVTSEHLLKAMALHGEKADIRELLRSPDVDVPLKRALGSVLQASSNVLGTEGHRSQIRLRGHAMRRILAADPVSQARFFDVMMTLFFEEILGTLPPLTRASFRGGLARDFEDGFAASTHAGCFGDVAAFCGPLETQGRGSMHPHILVVLLGHDLGNRLRSVLATAARGELVIELERWSRAVLQAASRIRYDSQQALSQQLEQEVCPLPLSENQRAACGRQYSDVPLRSTEPDGHEAATESSTSLRLTGCFASLRPHYVRRSKAAAFNAASWSGALCRDYRRLVIQNHFHKCTKSCFKKTLGGCRLFFCDRPRTLCSDATNGITTAVTERNLDGTRTRRGGRRSTQSAQGSSVAVFVSRHQHCSLDVVMRIRCR</sequence>
<organism evidence="4 5">
    <name type="scientific">Durusdinium trenchii</name>
    <dbReference type="NCBI Taxonomy" id="1381693"/>
    <lineage>
        <taxon>Eukaryota</taxon>
        <taxon>Sar</taxon>
        <taxon>Alveolata</taxon>
        <taxon>Dinophyceae</taxon>
        <taxon>Suessiales</taxon>
        <taxon>Symbiodiniaceae</taxon>
        <taxon>Durusdinium</taxon>
    </lineage>
</organism>
<evidence type="ECO:0000313" key="5">
    <source>
        <dbReference type="Proteomes" id="UP001642484"/>
    </source>
</evidence>
<feature type="region of interest" description="Disordered" evidence="1">
    <location>
        <begin position="824"/>
        <end position="857"/>
    </location>
</feature>
<evidence type="ECO:0000259" key="3">
    <source>
        <dbReference type="Pfam" id="PF20209"/>
    </source>
</evidence>
<keyword evidence="5" id="KW-1185">Reference proteome</keyword>
<dbReference type="InterPro" id="IPR025476">
    <property type="entry name" value="Helitron_helicase-like"/>
</dbReference>
<feature type="domain" description="DUF6570" evidence="3">
    <location>
        <begin position="661"/>
        <end position="791"/>
    </location>
</feature>
<dbReference type="Pfam" id="PF20209">
    <property type="entry name" value="DUF6570"/>
    <property type="match status" value="1"/>
</dbReference>
<protein>
    <recommendedName>
        <fullName evidence="6">C2H2-type domain-containing protein</fullName>
    </recommendedName>
</protein>
<gene>
    <name evidence="4" type="ORF">CCMP2556_LOCUS51441</name>
</gene>
<accession>A0ABP0SE91</accession>
<evidence type="ECO:0000313" key="4">
    <source>
        <dbReference type="EMBL" id="CAK9110707.1"/>
    </source>
</evidence>
<feature type="domain" description="Helitron helicase-like" evidence="2">
    <location>
        <begin position="1147"/>
        <end position="1231"/>
    </location>
</feature>
<evidence type="ECO:0000259" key="2">
    <source>
        <dbReference type="Pfam" id="PF14214"/>
    </source>
</evidence>
<reference evidence="4 5" key="1">
    <citation type="submission" date="2024-02" db="EMBL/GenBank/DDBJ databases">
        <authorList>
            <person name="Chen Y."/>
            <person name="Shah S."/>
            <person name="Dougan E. K."/>
            <person name="Thang M."/>
            <person name="Chan C."/>
        </authorList>
    </citation>
    <scope>NUCLEOTIDE SEQUENCE [LARGE SCALE GENOMIC DNA]</scope>
</reference>
<feature type="non-terminal residue" evidence="4">
    <location>
        <position position="1"/>
    </location>
</feature>
<comment type="caution">
    <text evidence="4">The sequence shown here is derived from an EMBL/GenBank/DDBJ whole genome shotgun (WGS) entry which is preliminary data.</text>
</comment>
<feature type="compositionally biased region" description="Acidic residues" evidence="1">
    <location>
        <begin position="835"/>
        <end position="849"/>
    </location>
</feature>
<dbReference type="Pfam" id="PF14214">
    <property type="entry name" value="Helitron_like_N"/>
    <property type="match status" value="1"/>
</dbReference>
<dbReference type="InterPro" id="IPR046700">
    <property type="entry name" value="DUF6570"/>
</dbReference>
<evidence type="ECO:0000256" key="1">
    <source>
        <dbReference type="SAM" id="MobiDB-lite"/>
    </source>
</evidence>
<dbReference type="EMBL" id="CAXAMN010027431">
    <property type="protein sequence ID" value="CAK9110707.1"/>
    <property type="molecule type" value="Genomic_DNA"/>
</dbReference>